<feature type="compositionally biased region" description="Acidic residues" evidence="1">
    <location>
        <begin position="854"/>
        <end position="865"/>
    </location>
</feature>
<feature type="region of interest" description="Disordered" evidence="1">
    <location>
        <begin position="842"/>
        <end position="865"/>
    </location>
</feature>
<proteinExistence type="predicted"/>
<evidence type="ECO:0000313" key="2">
    <source>
        <dbReference type="EMBL" id="ODN75686.1"/>
    </source>
</evidence>
<dbReference type="GeneID" id="30197354"/>
<feature type="region of interest" description="Disordered" evidence="1">
    <location>
        <begin position="521"/>
        <end position="548"/>
    </location>
</feature>
<feature type="compositionally biased region" description="Acidic residues" evidence="1">
    <location>
        <begin position="534"/>
        <end position="545"/>
    </location>
</feature>
<dbReference type="AlphaFoldDB" id="A0A1E3HIY4"/>
<organism evidence="2 3">
    <name type="scientific">Cryptococcus wingfieldii CBS 7118</name>
    <dbReference type="NCBI Taxonomy" id="1295528"/>
    <lineage>
        <taxon>Eukaryota</taxon>
        <taxon>Fungi</taxon>
        <taxon>Dikarya</taxon>
        <taxon>Basidiomycota</taxon>
        <taxon>Agaricomycotina</taxon>
        <taxon>Tremellomycetes</taxon>
        <taxon>Tremellales</taxon>
        <taxon>Cryptococcaceae</taxon>
        <taxon>Cryptococcus</taxon>
    </lineage>
</organism>
<protein>
    <recommendedName>
        <fullName evidence="4">F-box domain-containing protein</fullName>
    </recommendedName>
</protein>
<sequence>MSPQPPLFTQDAYSDVLIGIFDCLTLKEVVSFIRVNKHVHNVFRTSSRLQLSHTQRLFSVPPSTFRQGATPADSLAALKERQQRMDDFDPSSIISIQQDRYHELVALENGLLVFHSEVGRETAGETCFDESSEGWDVYRVDRGASDIDSLNRGAVRDQGLWHWKTRTSAEFYHIEMCGEDNLVALIFRPMKSQSYSTNLSLRVEFYCALPPLGTPAPIDGFLDPIPHPDAPIPFIELIFPVEYAKAAADLTFGPGGQLAVLMNDRDSEKTIFGGVWDWKKGVCLGSIPIAEHQIISTVSPCGPFAFTASTRPVPASVEPGLYDKALCDFGPPPPDDFPEELKGFVQCSFDAHILLPPSLGFPPVKPDPANDYEYAQTYPTMGCSWYMSDIPSAIPVVRFDLPIEDLLPHTLAMAYEPESFNILQLRYSPSIHESDTLGIFTWGLDDMSNVADLSSLLDRASEFAFRMMVAEMPRMKKEDVLRLVDLASFETGARTAIVAKAAKALVLMRYHGRLTEGGVWSPSGSGRGVMPQEGSEEMDEADDSSETFVDTTAGKDFVRFLESRYYGRQPRTNSKLDIRSPDTVSPLQPISTFDSPSHDPDQAPLLPQDLHQVADGSPSLAAIPSLPYKEWMSANHLRLGIDFTLSAMYGTREVRIVPAPRENMLDVFDGEEGEGGEEGEMRGKLKYVLSLSDYNESSLPDGVWAKRRIAGARRRELGAFKALLGSITDTDDPVAIDACRDRIRHKLSGFIHLLAQVDSCLEVEREKMLSKIVELDDTLGDDEDLVDMDVVRMFEAQKRNVILLGGRRAEVEERFQSFKNLLVEFEATGVRVDVEECDAQASRMEAGDSTTLESEFELSMEDQSG</sequence>
<name>A0A1E3HIY4_9TREE</name>
<dbReference type="Proteomes" id="UP000094819">
    <property type="component" value="Unassembled WGS sequence"/>
</dbReference>
<reference evidence="2 3" key="1">
    <citation type="submission" date="2016-06" db="EMBL/GenBank/DDBJ databases">
        <title>Evolution of pathogenesis and genome organization in the Tremellales.</title>
        <authorList>
            <person name="Cuomo C."/>
            <person name="Litvintseva A."/>
            <person name="Heitman J."/>
            <person name="Chen Y."/>
            <person name="Sun S."/>
            <person name="Springer D."/>
            <person name="Dromer F."/>
            <person name="Young S."/>
            <person name="Zeng Q."/>
            <person name="Chapman S."/>
            <person name="Gujja S."/>
            <person name="Saif S."/>
            <person name="Birren B."/>
        </authorList>
    </citation>
    <scope>NUCLEOTIDE SEQUENCE [LARGE SCALE GENOMIC DNA]</scope>
    <source>
        <strain evidence="2 3">CBS 7118</strain>
    </source>
</reference>
<gene>
    <name evidence="2" type="ORF">L198_08143</name>
</gene>
<accession>A0A1E3HIY4</accession>
<evidence type="ECO:0000256" key="1">
    <source>
        <dbReference type="SAM" id="MobiDB-lite"/>
    </source>
</evidence>
<evidence type="ECO:0008006" key="4">
    <source>
        <dbReference type="Google" id="ProtNLM"/>
    </source>
</evidence>
<comment type="caution">
    <text evidence="2">The sequence shown here is derived from an EMBL/GenBank/DDBJ whole genome shotgun (WGS) entry which is preliminary data.</text>
</comment>
<dbReference type="OrthoDB" id="2564566at2759"/>
<feature type="compositionally biased region" description="Polar residues" evidence="1">
    <location>
        <begin position="582"/>
        <end position="595"/>
    </location>
</feature>
<feature type="region of interest" description="Disordered" evidence="1">
    <location>
        <begin position="571"/>
        <end position="605"/>
    </location>
</feature>
<dbReference type="RefSeq" id="XP_019027924.1">
    <property type="nucleotide sequence ID" value="XM_019180114.1"/>
</dbReference>
<evidence type="ECO:0000313" key="3">
    <source>
        <dbReference type="Proteomes" id="UP000094819"/>
    </source>
</evidence>
<dbReference type="EMBL" id="AWGH01000054">
    <property type="protein sequence ID" value="ODN75686.1"/>
    <property type="molecule type" value="Genomic_DNA"/>
</dbReference>
<keyword evidence="3" id="KW-1185">Reference proteome</keyword>